<dbReference type="CDD" id="cd00167">
    <property type="entry name" value="SANT"/>
    <property type="match status" value="2"/>
</dbReference>
<dbReference type="PROSITE" id="PS50090">
    <property type="entry name" value="MYB_LIKE"/>
    <property type="match status" value="2"/>
</dbReference>
<feature type="domain" description="HTH myb-type" evidence="9">
    <location>
        <begin position="17"/>
        <end position="72"/>
    </location>
</feature>
<evidence type="ECO:0000256" key="1">
    <source>
        <dbReference type="ARBA" id="ARBA00004123"/>
    </source>
</evidence>
<keyword evidence="2" id="KW-0677">Repeat</keyword>
<keyword evidence="3" id="KW-0805">Transcription regulation</keyword>
<dbReference type="PROSITE" id="PS51294">
    <property type="entry name" value="HTH_MYB"/>
    <property type="match status" value="2"/>
</dbReference>
<feature type="compositionally biased region" description="Polar residues" evidence="7">
    <location>
        <begin position="234"/>
        <end position="257"/>
    </location>
</feature>
<dbReference type="GO" id="GO:0005634">
    <property type="term" value="C:nucleus"/>
    <property type="evidence" value="ECO:0007669"/>
    <property type="project" value="UniProtKB-SubCell"/>
</dbReference>
<evidence type="ECO:0000256" key="3">
    <source>
        <dbReference type="ARBA" id="ARBA00023015"/>
    </source>
</evidence>
<feature type="region of interest" description="Disordered" evidence="7">
    <location>
        <begin position="234"/>
        <end position="326"/>
    </location>
</feature>
<comment type="subcellular location">
    <subcellularLocation>
        <location evidence="1">Nucleus</location>
    </subcellularLocation>
</comment>
<gene>
    <name evidence="10" type="ORF">AXG93_4877s1170</name>
</gene>
<dbReference type="PANTHER" id="PTHR45614">
    <property type="entry name" value="MYB PROTEIN-RELATED"/>
    <property type="match status" value="1"/>
</dbReference>
<dbReference type="EMBL" id="LVLJ01001300">
    <property type="protein sequence ID" value="OAE30564.1"/>
    <property type="molecule type" value="Genomic_DNA"/>
</dbReference>
<dbReference type="SMART" id="SM00717">
    <property type="entry name" value="SANT"/>
    <property type="match status" value="2"/>
</dbReference>
<keyword evidence="5" id="KW-0804">Transcription</keyword>
<dbReference type="Pfam" id="PF00249">
    <property type="entry name" value="Myb_DNA-binding"/>
    <property type="match status" value="2"/>
</dbReference>
<evidence type="ECO:0000259" key="9">
    <source>
        <dbReference type="PROSITE" id="PS51294"/>
    </source>
</evidence>
<feature type="region of interest" description="Disordered" evidence="7">
    <location>
        <begin position="164"/>
        <end position="183"/>
    </location>
</feature>
<accession>A0A176WC98</accession>
<dbReference type="SUPFAM" id="SSF46689">
    <property type="entry name" value="Homeodomain-like"/>
    <property type="match status" value="1"/>
</dbReference>
<reference evidence="10" key="1">
    <citation type="submission" date="2016-03" db="EMBL/GenBank/DDBJ databases">
        <title>Mechanisms controlling the formation of the plant cell surface in tip-growing cells are functionally conserved among land plants.</title>
        <authorList>
            <person name="Honkanen S."/>
            <person name="Jones V.A."/>
            <person name="Morieri G."/>
            <person name="Champion C."/>
            <person name="Hetherington A.J."/>
            <person name="Kelly S."/>
            <person name="Saint-Marcoux D."/>
            <person name="Proust H."/>
            <person name="Prescott H."/>
            <person name="Dolan L."/>
        </authorList>
    </citation>
    <scope>NUCLEOTIDE SEQUENCE [LARGE SCALE GENOMIC DNA]</scope>
    <source>
        <tissue evidence="10">Whole gametophyte</tissue>
    </source>
</reference>
<sequence length="614" mass="66308">MAVSPSTSLDFRCRTQDNERIKGPWSPEEDAALQRLVDKYGARNWSLISKGIPGRSGKSCRLRWCNQLSPQVQHRPFTAAEDAAIIQAHAHHGNKWATIARLLPGRTDNAIKNHWNSTLRRRYLAERSRADEEGSYVCRIRDEDDLTSTLEARKQRCSIDLESSGMAQQLSNEGSSFLDSSSMCGSPLNTSQCAQQVKKLNFAPSSPSCSEHSDPTTVLAPQVFRPVPRPSAFTCFSPSSTTSGGLTKQMQQSPQEASSSSTDPPTSLSLSLPGTCANRIEREVSPRCSPTTRPTLPPPQPIAQAQHSPRSENHHHLRPHEQLKESPPHISAIAWRQPAPPAEHLHEQSGFGIVNNGGAMLVGQAAVPTDMMSAAVRAAVAQALQAPAAAAPPARAAPMMGMGFGLDAAVNAGLLAMMRDMVAKEVQKYMAAVQAPTCLPPFSVMGPDYASLTSHPEFLGTMTPSVPRKAGIKYEERYFSHYSGTRTYSWVFLRHGRGREGIRLDGRENLIREVTARTVCQPGITIDSSEQDCLKRMPLAAAQSQWSGAMLPKICAGAFNLRAGRGGDLGRDGAGSKRVRGGMNHGDGCHGEAAAAEGLARRPRACTGEGCDIL</sequence>
<dbReference type="InterPro" id="IPR001005">
    <property type="entry name" value="SANT/Myb"/>
</dbReference>
<dbReference type="PANTHER" id="PTHR45614:SF82">
    <property type="entry name" value="OS01G0977300 PROTEIN"/>
    <property type="match status" value="1"/>
</dbReference>
<dbReference type="GO" id="GO:0000978">
    <property type="term" value="F:RNA polymerase II cis-regulatory region sequence-specific DNA binding"/>
    <property type="evidence" value="ECO:0007669"/>
    <property type="project" value="TreeGrafter"/>
</dbReference>
<evidence type="ECO:0000256" key="2">
    <source>
        <dbReference type="ARBA" id="ARBA00022737"/>
    </source>
</evidence>
<keyword evidence="11" id="KW-1185">Reference proteome</keyword>
<dbReference type="Proteomes" id="UP000077202">
    <property type="component" value="Unassembled WGS sequence"/>
</dbReference>
<evidence type="ECO:0000259" key="8">
    <source>
        <dbReference type="PROSITE" id="PS50090"/>
    </source>
</evidence>
<feature type="domain" description="Myb-like" evidence="8">
    <location>
        <begin position="69"/>
        <end position="119"/>
    </location>
</feature>
<feature type="domain" description="Myb-like" evidence="8">
    <location>
        <begin position="17"/>
        <end position="68"/>
    </location>
</feature>
<name>A0A176WC98_MARPO</name>
<feature type="domain" description="HTH myb-type" evidence="9">
    <location>
        <begin position="73"/>
        <end position="123"/>
    </location>
</feature>
<proteinExistence type="predicted"/>
<dbReference type="InterPro" id="IPR050560">
    <property type="entry name" value="MYB_TF"/>
</dbReference>
<dbReference type="GO" id="GO:0000981">
    <property type="term" value="F:DNA-binding transcription factor activity, RNA polymerase II-specific"/>
    <property type="evidence" value="ECO:0007669"/>
    <property type="project" value="TreeGrafter"/>
</dbReference>
<dbReference type="AlphaFoldDB" id="A0A176WC98"/>
<evidence type="ECO:0000256" key="7">
    <source>
        <dbReference type="SAM" id="MobiDB-lite"/>
    </source>
</evidence>
<feature type="compositionally biased region" description="Low complexity" evidence="7">
    <location>
        <begin position="258"/>
        <end position="275"/>
    </location>
</feature>
<protein>
    <submittedName>
        <fullName evidence="10">Uncharacterized protein</fullName>
    </submittedName>
</protein>
<evidence type="ECO:0000313" key="11">
    <source>
        <dbReference type="Proteomes" id="UP000077202"/>
    </source>
</evidence>
<dbReference type="FunFam" id="1.10.10.60:FF:000060">
    <property type="entry name" value="MYB transcription factor"/>
    <property type="match status" value="1"/>
</dbReference>
<keyword evidence="6" id="KW-0539">Nucleus</keyword>
<evidence type="ECO:0000313" key="10">
    <source>
        <dbReference type="EMBL" id="OAE30564.1"/>
    </source>
</evidence>
<comment type="caution">
    <text evidence="10">The sequence shown here is derived from an EMBL/GenBank/DDBJ whole genome shotgun (WGS) entry which is preliminary data.</text>
</comment>
<keyword evidence="4" id="KW-0238">DNA-binding</keyword>
<organism evidence="10 11">
    <name type="scientific">Marchantia polymorpha subsp. ruderalis</name>
    <dbReference type="NCBI Taxonomy" id="1480154"/>
    <lineage>
        <taxon>Eukaryota</taxon>
        <taxon>Viridiplantae</taxon>
        <taxon>Streptophyta</taxon>
        <taxon>Embryophyta</taxon>
        <taxon>Marchantiophyta</taxon>
        <taxon>Marchantiopsida</taxon>
        <taxon>Marchantiidae</taxon>
        <taxon>Marchantiales</taxon>
        <taxon>Marchantiaceae</taxon>
        <taxon>Marchantia</taxon>
    </lineage>
</organism>
<evidence type="ECO:0000256" key="5">
    <source>
        <dbReference type="ARBA" id="ARBA00023163"/>
    </source>
</evidence>
<dbReference type="InterPro" id="IPR009057">
    <property type="entry name" value="Homeodomain-like_sf"/>
</dbReference>
<feature type="compositionally biased region" description="Polar residues" evidence="7">
    <location>
        <begin position="165"/>
        <end position="183"/>
    </location>
</feature>
<evidence type="ECO:0000256" key="4">
    <source>
        <dbReference type="ARBA" id="ARBA00023125"/>
    </source>
</evidence>
<dbReference type="InterPro" id="IPR017930">
    <property type="entry name" value="Myb_dom"/>
</dbReference>
<feature type="compositionally biased region" description="Basic and acidic residues" evidence="7">
    <location>
        <begin position="309"/>
        <end position="326"/>
    </location>
</feature>
<dbReference type="Gene3D" id="1.10.10.60">
    <property type="entry name" value="Homeodomain-like"/>
    <property type="match status" value="2"/>
</dbReference>
<evidence type="ECO:0000256" key="6">
    <source>
        <dbReference type="ARBA" id="ARBA00023242"/>
    </source>
</evidence>